<proteinExistence type="predicted"/>
<feature type="compositionally biased region" description="Low complexity" evidence="1">
    <location>
        <begin position="80"/>
        <end position="101"/>
    </location>
</feature>
<feature type="region of interest" description="Disordered" evidence="1">
    <location>
        <begin position="1"/>
        <end position="34"/>
    </location>
</feature>
<evidence type="ECO:0000256" key="1">
    <source>
        <dbReference type="SAM" id="MobiDB-lite"/>
    </source>
</evidence>
<comment type="caution">
    <text evidence="2">The sequence shown here is derived from an EMBL/GenBank/DDBJ whole genome shotgun (WGS) entry which is preliminary data.</text>
</comment>
<name>A0A0F9FXJ2_9ZZZZ</name>
<sequence length="107" mass="10913">MSRDFTNPHRGRNAGSAPGASHAQEVDEKGPDLDAVVHHNARAICDALGVPCGCQASLHDGTCIDGASPCRYALEDAKGSRASGRPAAAATVAEAAPPQKAKNSKPK</sequence>
<feature type="compositionally biased region" description="Basic and acidic residues" evidence="1">
    <location>
        <begin position="24"/>
        <end position="34"/>
    </location>
</feature>
<reference evidence="2" key="1">
    <citation type="journal article" date="2015" name="Nature">
        <title>Complex archaea that bridge the gap between prokaryotes and eukaryotes.</title>
        <authorList>
            <person name="Spang A."/>
            <person name="Saw J.H."/>
            <person name="Jorgensen S.L."/>
            <person name="Zaremba-Niedzwiedzka K."/>
            <person name="Martijn J."/>
            <person name="Lind A.E."/>
            <person name="van Eijk R."/>
            <person name="Schleper C."/>
            <person name="Guy L."/>
            <person name="Ettema T.J."/>
        </authorList>
    </citation>
    <scope>NUCLEOTIDE SEQUENCE</scope>
</reference>
<evidence type="ECO:0000313" key="2">
    <source>
        <dbReference type="EMBL" id="KKL91053.1"/>
    </source>
</evidence>
<feature type="region of interest" description="Disordered" evidence="1">
    <location>
        <begin position="77"/>
        <end position="107"/>
    </location>
</feature>
<protein>
    <submittedName>
        <fullName evidence="2">Uncharacterized protein</fullName>
    </submittedName>
</protein>
<organism evidence="2">
    <name type="scientific">marine sediment metagenome</name>
    <dbReference type="NCBI Taxonomy" id="412755"/>
    <lineage>
        <taxon>unclassified sequences</taxon>
        <taxon>metagenomes</taxon>
        <taxon>ecological metagenomes</taxon>
    </lineage>
</organism>
<gene>
    <name evidence="2" type="ORF">LCGC14_1898520</name>
</gene>
<accession>A0A0F9FXJ2</accession>
<dbReference type="EMBL" id="LAZR01019837">
    <property type="protein sequence ID" value="KKL91053.1"/>
    <property type="molecule type" value="Genomic_DNA"/>
</dbReference>
<dbReference type="AlphaFoldDB" id="A0A0F9FXJ2"/>